<dbReference type="AlphaFoldDB" id="A0A919B7Q1"/>
<dbReference type="EMBL" id="BNBD01000011">
    <property type="protein sequence ID" value="GHF61443.1"/>
    <property type="molecule type" value="Genomic_DNA"/>
</dbReference>
<evidence type="ECO:0000313" key="2">
    <source>
        <dbReference type="EMBL" id="GHF61443.1"/>
    </source>
</evidence>
<evidence type="ECO:0000313" key="3">
    <source>
        <dbReference type="Proteomes" id="UP000638313"/>
    </source>
</evidence>
<keyword evidence="3" id="KW-1185">Reference proteome</keyword>
<gene>
    <name evidence="2" type="ORF">GCM10010218_48730</name>
</gene>
<organism evidence="2 3">
    <name type="scientific">Streptomyces mashuensis</name>
    <dbReference type="NCBI Taxonomy" id="33904"/>
    <lineage>
        <taxon>Bacteria</taxon>
        <taxon>Bacillati</taxon>
        <taxon>Actinomycetota</taxon>
        <taxon>Actinomycetes</taxon>
        <taxon>Kitasatosporales</taxon>
        <taxon>Streptomycetaceae</taxon>
        <taxon>Streptomyces</taxon>
    </lineage>
</organism>
<evidence type="ECO:0000256" key="1">
    <source>
        <dbReference type="SAM" id="Coils"/>
    </source>
</evidence>
<accession>A0A919B7Q1</accession>
<dbReference type="Proteomes" id="UP000638313">
    <property type="component" value="Unassembled WGS sequence"/>
</dbReference>
<proteinExistence type="predicted"/>
<sequence>MILNAFGLVGIAATVLGGYVVLRATNEAKTSEVWKGEAEAQKARADRLQDDLTEIKQRLTSIERENQRLIEVLTSLDPSRLAALHRSN</sequence>
<keyword evidence="1" id="KW-0175">Coiled coil</keyword>
<protein>
    <submittedName>
        <fullName evidence="2">Uncharacterized protein</fullName>
    </submittedName>
</protein>
<feature type="coiled-coil region" evidence="1">
    <location>
        <begin position="38"/>
        <end position="72"/>
    </location>
</feature>
<name>A0A919B7Q1_9ACTN</name>
<reference evidence="2" key="1">
    <citation type="journal article" date="2014" name="Int. J. Syst. Evol. Microbiol.">
        <title>Complete genome sequence of Corynebacterium casei LMG S-19264T (=DSM 44701T), isolated from a smear-ripened cheese.</title>
        <authorList>
            <consortium name="US DOE Joint Genome Institute (JGI-PGF)"/>
            <person name="Walter F."/>
            <person name="Albersmeier A."/>
            <person name="Kalinowski J."/>
            <person name="Ruckert C."/>
        </authorList>
    </citation>
    <scope>NUCLEOTIDE SEQUENCE</scope>
    <source>
        <strain evidence="2">JCM 4059</strain>
    </source>
</reference>
<comment type="caution">
    <text evidence="2">The sequence shown here is derived from an EMBL/GenBank/DDBJ whole genome shotgun (WGS) entry which is preliminary data.</text>
</comment>
<reference evidence="2" key="2">
    <citation type="submission" date="2020-09" db="EMBL/GenBank/DDBJ databases">
        <authorList>
            <person name="Sun Q."/>
            <person name="Ohkuma M."/>
        </authorList>
    </citation>
    <scope>NUCLEOTIDE SEQUENCE</scope>
    <source>
        <strain evidence="2">JCM 4059</strain>
    </source>
</reference>